<dbReference type="CDD" id="cd06173">
    <property type="entry name" value="MFS_MefA_like"/>
    <property type="match status" value="1"/>
</dbReference>
<reference evidence="11" key="1">
    <citation type="submission" date="2020-05" db="EMBL/GenBank/DDBJ databases">
        <authorList>
            <person name="Chiriac C."/>
            <person name="Salcher M."/>
            <person name="Ghai R."/>
            <person name="Kavagutti S V."/>
        </authorList>
    </citation>
    <scope>NUCLEOTIDE SEQUENCE</scope>
</reference>
<keyword evidence="5 9" id="KW-1133">Transmembrane helix</keyword>
<evidence type="ECO:0000256" key="1">
    <source>
        <dbReference type="ARBA" id="ARBA00004651"/>
    </source>
</evidence>
<dbReference type="SUPFAM" id="SSF103473">
    <property type="entry name" value="MFS general substrate transporter"/>
    <property type="match status" value="1"/>
</dbReference>
<keyword evidence="6 9" id="KW-0472">Membrane</keyword>
<dbReference type="InterPro" id="IPR020846">
    <property type="entry name" value="MFS_dom"/>
</dbReference>
<dbReference type="InterPro" id="IPR036259">
    <property type="entry name" value="MFS_trans_sf"/>
</dbReference>
<comment type="similarity">
    <text evidence="7">Belongs to the major facilitator superfamily. Drug:H(+) antiporter-3 (DHA3) (TC 2.A.1.21) family.</text>
</comment>
<feature type="transmembrane region" description="Helical" evidence="9">
    <location>
        <begin position="20"/>
        <end position="37"/>
    </location>
</feature>
<keyword evidence="2" id="KW-0813">Transport</keyword>
<keyword evidence="4 9" id="KW-0812">Transmembrane</keyword>
<evidence type="ECO:0000256" key="5">
    <source>
        <dbReference type="ARBA" id="ARBA00022989"/>
    </source>
</evidence>
<dbReference type="GO" id="GO:0005886">
    <property type="term" value="C:plasma membrane"/>
    <property type="evidence" value="ECO:0007669"/>
    <property type="project" value="UniProtKB-SubCell"/>
</dbReference>
<feature type="transmembrane region" description="Helical" evidence="9">
    <location>
        <begin position="104"/>
        <end position="128"/>
    </location>
</feature>
<dbReference type="AlphaFoldDB" id="A0A6J5YSQ0"/>
<dbReference type="InterPro" id="IPR011701">
    <property type="entry name" value="MFS"/>
</dbReference>
<evidence type="ECO:0000256" key="3">
    <source>
        <dbReference type="ARBA" id="ARBA00022475"/>
    </source>
</evidence>
<evidence type="ECO:0000256" key="9">
    <source>
        <dbReference type="SAM" id="Phobius"/>
    </source>
</evidence>
<evidence type="ECO:0000256" key="8">
    <source>
        <dbReference type="ARBA" id="ARBA00040914"/>
    </source>
</evidence>
<evidence type="ECO:0000256" key="4">
    <source>
        <dbReference type="ARBA" id="ARBA00022692"/>
    </source>
</evidence>
<evidence type="ECO:0000256" key="2">
    <source>
        <dbReference type="ARBA" id="ARBA00022448"/>
    </source>
</evidence>
<feature type="transmembrane region" description="Helical" evidence="9">
    <location>
        <begin position="281"/>
        <end position="299"/>
    </location>
</feature>
<dbReference type="PROSITE" id="PS50850">
    <property type="entry name" value="MFS"/>
    <property type="match status" value="1"/>
</dbReference>
<keyword evidence="3" id="KW-1003">Cell membrane</keyword>
<proteinExistence type="inferred from homology"/>
<feature type="transmembrane region" description="Helical" evidence="9">
    <location>
        <begin position="140"/>
        <end position="163"/>
    </location>
</feature>
<sequence length="401" mass="42862">MDMSPLRELPAFRQLWFSSLITRFGSMITYVAAPYQIKELTGSYVAVGVLGVLETIPLIIFGLYGGTLADRVDRKHVVLATEFALMSCVLLLAINSRLEDPRVWVIYLVAMLAASADGIQGPSLNAIVPRIVPSEKLAAASALNSLTHSVGFIFGTMLGGVLVASVGFTYSYIFDALTFGVSMLLLLKLPRIAPTRQVHESPLPAIVESVRYAWSRKDLLGTYLIDTAAMVFAYPVALFPFLADQLDSPQSLGLLYAAGAVGAAFATLTSGWTARIRRHGMAVVYAAMIWGIGIAIVGLSNSLPLALLGLAIAGAADMVSGLFRSLIWNMSIPDDLRGRMAGIEMLSYSIGPQLGQVRSSFSAQLFGLNRAFISGGLLCTATVGACAAALPTLRNYRSEKL</sequence>
<protein>
    <recommendedName>
        <fullName evidence="8">Multidrug efflux pump Tap</fullName>
    </recommendedName>
</protein>
<dbReference type="PANTHER" id="PTHR23513">
    <property type="entry name" value="INTEGRAL MEMBRANE EFFLUX PROTEIN-RELATED"/>
    <property type="match status" value="1"/>
</dbReference>
<feature type="transmembrane region" description="Helical" evidence="9">
    <location>
        <begin position="254"/>
        <end position="274"/>
    </location>
</feature>
<organism evidence="11">
    <name type="scientific">freshwater metagenome</name>
    <dbReference type="NCBI Taxonomy" id="449393"/>
    <lineage>
        <taxon>unclassified sequences</taxon>
        <taxon>metagenomes</taxon>
        <taxon>ecological metagenomes</taxon>
    </lineage>
</organism>
<feature type="transmembrane region" description="Helical" evidence="9">
    <location>
        <begin position="220"/>
        <end position="242"/>
    </location>
</feature>
<feature type="transmembrane region" description="Helical" evidence="9">
    <location>
        <begin position="43"/>
        <end position="65"/>
    </location>
</feature>
<feature type="domain" description="Major facilitator superfamily (MFS) profile" evidence="10">
    <location>
        <begin position="11"/>
        <end position="394"/>
    </location>
</feature>
<dbReference type="EMBL" id="CAESAJ010000017">
    <property type="protein sequence ID" value="CAB4332566.1"/>
    <property type="molecule type" value="Genomic_DNA"/>
</dbReference>
<evidence type="ECO:0000313" key="11">
    <source>
        <dbReference type="EMBL" id="CAB4332566.1"/>
    </source>
</evidence>
<evidence type="ECO:0000256" key="6">
    <source>
        <dbReference type="ARBA" id="ARBA00023136"/>
    </source>
</evidence>
<name>A0A6J5YSQ0_9ZZZZ</name>
<accession>A0A6J5YSQ0</accession>
<dbReference type="PANTHER" id="PTHR23513:SF9">
    <property type="entry name" value="ENTEROBACTIN EXPORTER ENTS"/>
    <property type="match status" value="1"/>
</dbReference>
<dbReference type="Pfam" id="PF07690">
    <property type="entry name" value="MFS_1"/>
    <property type="match status" value="1"/>
</dbReference>
<feature type="transmembrane region" description="Helical" evidence="9">
    <location>
        <begin position="305"/>
        <end position="327"/>
    </location>
</feature>
<feature type="transmembrane region" description="Helical" evidence="9">
    <location>
        <begin position="77"/>
        <end position="98"/>
    </location>
</feature>
<gene>
    <name evidence="11" type="ORF">UFOPK3770_00310</name>
</gene>
<dbReference type="Gene3D" id="1.20.1250.20">
    <property type="entry name" value="MFS general substrate transporter like domains"/>
    <property type="match status" value="1"/>
</dbReference>
<dbReference type="GO" id="GO:0022857">
    <property type="term" value="F:transmembrane transporter activity"/>
    <property type="evidence" value="ECO:0007669"/>
    <property type="project" value="InterPro"/>
</dbReference>
<comment type="subcellular location">
    <subcellularLocation>
        <location evidence="1">Cell membrane</location>
        <topology evidence="1">Multi-pass membrane protein</topology>
    </subcellularLocation>
</comment>
<evidence type="ECO:0000259" key="10">
    <source>
        <dbReference type="PROSITE" id="PS50850"/>
    </source>
</evidence>
<evidence type="ECO:0000256" key="7">
    <source>
        <dbReference type="ARBA" id="ARBA00038075"/>
    </source>
</evidence>
<feature type="transmembrane region" description="Helical" evidence="9">
    <location>
        <begin position="371"/>
        <end position="393"/>
    </location>
</feature>